<protein>
    <submittedName>
        <fullName evidence="1">Uncharacterized protein</fullName>
    </submittedName>
</protein>
<name>A0A5C7JAR2_9BACT</name>
<dbReference type="EMBL" id="SSDS01000009">
    <property type="protein sequence ID" value="TXG78650.1"/>
    <property type="molecule type" value="Genomic_DNA"/>
</dbReference>
<proteinExistence type="predicted"/>
<sequence>MPEREAWKGGDLFAATQTTIPAYKYAEIPAIIGPGVLPSTNVTEVAKLHVSTRSRNAQSHLAVQENAPTMVAGQIGGSIIEDEPLDGHFLVDVPVRNYAPRPVLIPAGIPLGRFYRQGEKIVGEELAELVRDKEVYSDELILRYSDNHVRNARNLIGASLRFDSAIRMGILASDDVLDLSTVQGDDYRDKVDRNLVELPEPDEKSTSRTQLWIGNTAVELRLPERVDAVLRREVYSSPVVHDIAH</sequence>
<organism evidence="1 2">
    <name type="scientific">Candidatus Dojkabacteria bacterium</name>
    <dbReference type="NCBI Taxonomy" id="2099670"/>
    <lineage>
        <taxon>Bacteria</taxon>
        <taxon>Candidatus Dojkabacteria</taxon>
    </lineage>
</organism>
<evidence type="ECO:0000313" key="2">
    <source>
        <dbReference type="Proteomes" id="UP000321026"/>
    </source>
</evidence>
<comment type="caution">
    <text evidence="1">The sequence shown here is derived from an EMBL/GenBank/DDBJ whole genome shotgun (WGS) entry which is preliminary data.</text>
</comment>
<reference evidence="1 2" key="1">
    <citation type="submission" date="2018-09" db="EMBL/GenBank/DDBJ databases">
        <title>Metagenome Assembled Genomes from an Advanced Water Purification Facility.</title>
        <authorList>
            <person name="Stamps B.W."/>
            <person name="Spear J.R."/>
        </authorList>
    </citation>
    <scope>NUCLEOTIDE SEQUENCE [LARGE SCALE GENOMIC DNA]</scope>
    <source>
        <strain evidence="1">Bin_63_2</strain>
    </source>
</reference>
<evidence type="ECO:0000313" key="1">
    <source>
        <dbReference type="EMBL" id="TXG78650.1"/>
    </source>
</evidence>
<dbReference type="AlphaFoldDB" id="A0A5C7JAR2"/>
<dbReference type="Proteomes" id="UP000321026">
    <property type="component" value="Unassembled WGS sequence"/>
</dbReference>
<gene>
    <name evidence="1" type="ORF">E6Q11_00605</name>
</gene>
<accession>A0A5C7JAR2</accession>